<gene>
    <name evidence="2" type="ORF">RFI_27716</name>
</gene>
<dbReference type="AlphaFoldDB" id="X6M7M7"/>
<accession>X6M7M7</accession>
<evidence type="ECO:0000313" key="3">
    <source>
        <dbReference type="Proteomes" id="UP000023152"/>
    </source>
</evidence>
<dbReference type="Proteomes" id="UP000023152">
    <property type="component" value="Unassembled WGS sequence"/>
</dbReference>
<proteinExistence type="predicted"/>
<evidence type="ECO:0000256" key="1">
    <source>
        <dbReference type="SAM" id="MobiDB-lite"/>
    </source>
</evidence>
<feature type="compositionally biased region" description="Basic and acidic residues" evidence="1">
    <location>
        <begin position="8"/>
        <end position="24"/>
    </location>
</feature>
<dbReference type="EMBL" id="ASPP01023960">
    <property type="protein sequence ID" value="ETO09661.1"/>
    <property type="molecule type" value="Genomic_DNA"/>
</dbReference>
<feature type="non-terminal residue" evidence="2">
    <location>
        <position position="92"/>
    </location>
</feature>
<feature type="region of interest" description="Disordered" evidence="1">
    <location>
        <begin position="1"/>
        <end position="24"/>
    </location>
</feature>
<evidence type="ECO:0000313" key="2">
    <source>
        <dbReference type="EMBL" id="ETO09661.1"/>
    </source>
</evidence>
<keyword evidence="3" id="KW-1185">Reference proteome</keyword>
<protein>
    <submittedName>
        <fullName evidence="2">Uncharacterized protein</fullName>
    </submittedName>
</protein>
<sequence length="92" mass="10284">MEVNDPSEPMKESNELEQRRPVSEALERQTVVAIQGQLDILDEVQTRNAQDSVRLEGQHEQAFANGDTTTTTTTTTTTEIIIERESVPIDSI</sequence>
<name>X6M7M7_RETFI</name>
<comment type="caution">
    <text evidence="2">The sequence shown here is derived from an EMBL/GenBank/DDBJ whole genome shotgun (WGS) entry which is preliminary data.</text>
</comment>
<organism evidence="2 3">
    <name type="scientific">Reticulomyxa filosa</name>
    <dbReference type="NCBI Taxonomy" id="46433"/>
    <lineage>
        <taxon>Eukaryota</taxon>
        <taxon>Sar</taxon>
        <taxon>Rhizaria</taxon>
        <taxon>Retaria</taxon>
        <taxon>Foraminifera</taxon>
        <taxon>Monothalamids</taxon>
        <taxon>Reticulomyxidae</taxon>
        <taxon>Reticulomyxa</taxon>
    </lineage>
</organism>
<reference evidence="2 3" key="1">
    <citation type="journal article" date="2013" name="Curr. Biol.">
        <title>The Genome of the Foraminiferan Reticulomyxa filosa.</title>
        <authorList>
            <person name="Glockner G."/>
            <person name="Hulsmann N."/>
            <person name="Schleicher M."/>
            <person name="Noegel A.A."/>
            <person name="Eichinger L."/>
            <person name="Gallinger C."/>
            <person name="Pawlowski J."/>
            <person name="Sierra R."/>
            <person name="Euteneuer U."/>
            <person name="Pillet L."/>
            <person name="Moustafa A."/>
            <person name="Platzer M."/>
            <person name="Groth M."/>
            <person name="Szafranski K."/>
            <person name="Schliwa M."/>
        </authorList>
    </citation>
    <scope>NUCLEOTIDE SEQUENCE [LARGE SCALE GENOMIC DNA]</scope>
</reference>